<organism evidence="1 2">
    <name type="scientific">Hyaloscypha bicolor E</name>
    <dbReference type="NCBI Taxonomy" id="1095630"/>
    <lineage>
        <taxon>Eukaryota</taxon>
        <taxon>Fungi</taxon>
        <taxon>Dikarya</taxon>
        <taxon>Ascomycota</taxon>
        <taxon>Pezizomycotina</taxon>
        <taxon>Leotiomycetes</taxon>
        <taxon>Helotiales</taxon>
        <taxon>Hyaloscyphaceae</taxon>
        <taxon>Hyaloscypha</taxon>
        <taxon>Hyaloscypha bicolor</taxon>
    </lineage>
</organism>
<accession>A0A2J6SQV0</accession>
<dbReference type="Proteomes" id="UP000235371">
    <property type="component" value="Unassembled WGS sequence"/>
</dbReference>
<name>A0A2J6SQV0_9HELO</name>
<dbReference type="EMBL" id="KZ613895">
    <property type="protein sequence ID" value="PMD53152.1"/>
    <property type="molecule type" value="Genomic_DNA"/>
</dbReference>
<evidence type="ECO:0000313" key="1">
    <source>
        <dbReference type="EMBL" id="PMD53152.1"/>
    </source>
</evidence>
<reference evidence="1 2" key="1">
    <citation type="submission" date="2016-04" db="EMBL/GenBank/DDBJ databases">
        <title>A degradative enzymes factory behind the ericoid mycorrhizal symbiosis.</title>
        <authorList>
            <consortium name="DOE Joint Genome Institute"/>
            <person name="Martino E."/>
            <person name="Morin E."/>
            <person name="Grelet G."/>
            <person name="Kuo A."/>
            <person name="Kohler A."/>
            <person name="Daghino S."/>
            <person name="Barry K."/>
            <person name="Choi C."/>
            <person name="Cichocki N."/>
            <person name="Clum A."/>
            <person name="Copeland A."/>
            <person name="Hainaut M."/>
            <person name="Haridas S."/>
            <person name="Labutti K."/>
            <person name="Lindquist E."/>
            <person name="Lipzen A."/>
            <person name="Khouja H.-R."/>
            <person name="Murat C."/>
            <person name="Ohm R."/>
            <person name="Olson A."/>
            <person name="Spatafora J."/>
            <person name="Veneault-Fourrey C."/>
            <person name="Henrissat B."/>
            <person name="Grigoriev I."/>
            <person name="Martin F."/>
            <person name="Perotto S."/>
        </authorList>
    </citation>
    <scope>NUCLEOTIDE SEQUENCE [LARGE SCALE GENOMIC DNA]</scope>
    <source>
        <strain evidence="1 2">E</strain>
    </source>
</reference>
<keyword evidence="2" id="KW-1185">Reference proteome</keyword>
<evidence type="ECO:0000313" key="2">
    <source>
        <dbReference type="Proteomes" id="UP000235371"/>
    </source>
</evidence>
<dbReference type="GeneID" id="36579078"/>
<gene>
    <name evidence="1" type="ORF">K444DRAFT_201455</name>
</gene>
<dbReference type="OrthoDB" id="5386682at2759"/>
<dbReference type="InParanoid" id="A0A2J6SQV0"/>
<sequence length="234" mass="25660">MNQAQIVLTVGAVGGTILHMGPTFHELYSSSAVYKEWKRSFGKCYSSSVDIQRLRKANEAYEEVLFHNLGTATTNVRSINPLVFESSGTLLSGAWGSPLSQDAVEKIALEVSEENALNMARGRSWEDKLDLSSSTPTARLFLGSGLLLGLGPTQAAEGDLVCQFDRTNVVAILRKEEVRDIYRLVGSADLSTGHLEKGMTGRQEWIVPTADAESMAIRMDIRTLYKLTSPFQVD</sequence>
<dbReference type="RefSeq" id="XP_024730056.1">
    <property type="nucleotide sequence ID" value="XM_024870996.1"/>
</dbReference>
<protein>
    <submittedName>
        <fullName evidence="1">Uncharacterized protein</fullName>
    </submittedName>
</protein>
<proteinExistence type="predicted"/>
<dbReference type="AlphaFoldDB" id="A0A2J6SQV0"/>